<feature type="signal peptide" evidence="3">
    <location>
        <begin position="1"/>
        <end position="22"/>
    </location>
</feature>
<keyword evidence="3" id="KW-0732">Signal</keyword>
<dbReference type="EMBL" id="CAWYQH010000013">
    <property type="protein sequence ID" value="CAK8674864.1"/>
    <property type="molecule type" value="Genomic_DNA"/>
</dbReference>
<evidence type="ECO:0000313" key="4">
    <source>
        <dbReference type="EMBL" id="CAK8674864.1"/>
    </source>
</evidence>
<comment type="caution">
    <text evidence="5">The sequence shown here is derived from an EMBL/GenBank/DDBJ whole genome shotgun (WGS) entry which is preliminary data.</text>
</comment>
<keyword evidence="6" id="KW-1185">Reference proteome</keyword>
<gene>
    <name evidence="4" type="ORF">CVLEPA_LOCUS4519</name>
    <name evidence="5" type="ORF">CVLEPA_LOCUS4637</name>
</gene>
<reference evidence="5 6" key="1">
    <citation type="submission" date="2024-02" db="EMBL/GenBank/DDBJ databases">
        <authorList>
            <person name="Daric V."/>
            <person name="Darras S."/>
        </authorList>
    </citation>
    <scope>NUCLEOTIDE SEQUENCE [LARGE SCALE GENOMIC DNA]</scope>
</reference>
<keyword evidence="2" id="KW-0472">Membrane</keyword>
<feature type="transmembrane region" description="Helical" evidence="2">
    <location>
        <begin position="278"/>
        <end position="300"/>
    </location>
</feature>
<dbReference type="Proteomes" id="UP001642483">
    <property type="component" value="Unassembled WGS sequence"/>
</dbReference>
<sequence length="494" mass="55568">MQFPSYIWLSLYFTSLCLPVSAGSFQAGPFDLQLHVVDLQTSLHWKMDLGINSTQAKYEVQTCSQDDEGKCFPLDCKLKQNGNWISCVDAEDAVWPSFCGKLRVRAMYLNETAGPCKDCISCHCTDYHTTKEFCADKYSEYSKPEIKDVKTGHNSSRLSLDVPSNKVSCFFLYANFLFDVFVADLQDYSDDTCASAPPPSSIIDKELRTYHSNFTDRVDCSDGKAYVEIDDLRPDSDYCVFGHYTIDESGLVNSTSDTGYIRVKTMKVPAKIVDEQNLFIILLAGFLLMALIVASVICACKKYKPFLKKISIIIPVMELEKEGQPPCVLHEENPVDEVEQPPDILIKLPAVSETFPMRNENSRIEQNIQQTPDRIELHLPEVMTDVMLNHDQLPEHSTNGKTTYDEKVSSNDWGQSNDSQKTSFNYAKKMESVYSDSEACEEETSALLGEEIGAYIRKPNPVLDTPLNEVNSVEFYPAPTGVYTFKTTCSIANV</sequence>
<evidence type="ECO:0008006" key="7">
    <source>
        <dbReference type="Google" id="ProtNLM"/>
    </source>
</evidence>
<evidence type="ECO:0000313" key="6">
    <source>
        <dbReference type="Proteomes" id="UP001642483"/>
    </source>
</evidence>
<keyword evidence="2" id="KW-1133">Transmembrane helix</keyword>
<dbReference type="EMBL" id="CAWYQH010000013">
    <property type="protein sequence ID" value="CAK8674998.1"/>
    <property type="molecule type" value="Genomic_DNA"/>
</dbReference>
<name>A0ABP0F8A3_CLALP</name>
<organism evidence="5 6">
    <name type="scientific">Clavelina lepadiformis</name>
    <name type="common">Light-bulb sea squirt</name>
    <name type="synonym">Ascidia lepadiformis</name>
    <dbReference type="NCBI Taxonomy" id="159417"/>
    <lineage>
        <taxon>Eukaryota</taxon>
        <taxon>Metazoa</taxon>
        <taxon>Chordata</taxon>
        <taxon>Tunicata</taxon>
        <taxon>Ascidiacea</taxon>
        <taxon>Aplousobranchia</taxon>
        <taxon>Clavelinidae</taxon>
        <taxon>Clavelina</taxon>
    </lineage>
</organism>
<evidence type="ECO:0000256" key="2">
    <source>
        <dbReference type="SAM" id="Phobius"/>
    </source>
</evidence>
<keyword evidence="2" id="KW-0812">Transmembrane</keyword>
<feature type="region of interest" description="Disordered" evidence="1">
    <location>
        <begin position="393"/>
        <end position="418"/>
    </location>
</feature>
<evidence type="ECO:0000256" key="1">
    <source>
        <dbReference type="SAM" id="MobiDB-lite"/>
    </source>
</evidence>
<evidence type="ECO:0000256" key="3">
    <source>
        <dbReference type="SAM" id="SignalP"/>
    </source>
</evidence>
<proteinExistence type="predicted"/>
<accession>A0ABP0F8A3</accession>
<protein>
    <recommendedName>
        <fullName evidence="7">Fibronectin type-III domain-containing protein</fullName>
    </recommendedName>
</protein>
<feature type="chain" id="PRO_5045029037" description="Fibronectin type-III domain-containing protein" evidence="3">
    <location>
        <begin position="23"/>
        <end position="494"/>
    </location>
</feature>
<evidence type="ECO:0000313" key="5">
    <source>
        <dbReference type="EMBL" id="CAK8674998.1"/>
    </source>
</evidence>